<dbReference type="PANTHER" id="PTHR14467">
    <property type="entry name" value="ARV1"/>
    <property type="match status" value="1"/>
</dbReference>
<keyword evidence="5 10" id="KW-0256">Endoplasmic reticulum</keyword>
<comment type="similarity">
    <text evidence="2 10">Belongs to the ARV1 family.</text>
</comment>
<feature type="transmembrane region" description="Helical" evidence="10">
    <location>
        <begin position="257"/>
        <end position="276"/>
    </location>
</feature>
<keyword evidence="10" id="KW-0333">Golgi apparatus</keyword>
<protein>
    <recommendedName>
        <fullName evidence="10">Protein ARV</fullName>
    </recommendedName>
</protein>
<dbReference type="PANTHER" id="PTHR14467:SF0">
    <property type="entry name" value="PROTEIN ARV1"/>
    <property type="match status" value="1"/>
</dbReference>
<keyword evidence="3 10" id="KW-0813">Transport</keyword>
<feature type="transmembrane region" description="Helical" evidence="10">
    <location>
        <begin position="218"/>
        <end position="237"/>
    </location>
</feature>
<proteinExistence type="inferred from homology"/>
<evidence type="ECO:0000256" key="2">
    <source>
        <dbReference type="ARBA" id="ARBA00009187"/>
    </source>
</evidence>
<gene>
    <name evidence="11" type="ORF">PSANT_01206</name>
</gene>
<feature type="transmembrane region" description="Helical" evidence="10">
    <location>
        <begin position="175"/>
        <end position="198"/>
    </location>
</feature>
<dbReference type="Pfam" id="PF04161">
    <property type="entry name" value="Arv1"/>
    <property type="match status" value="1"/>
</dbReference>
<evidence type="ECO:0000256" key="7">
    <source>
        <dbReference type="ARBA" id="ARBA00023055"/>
    </source>
</evidence>
<keyword evidence="7 10" id="KW-0445">Lipid transport</keyword>
<dbReference type="GO" id="GO:0097036">
    <property type="term" value="P:regulation of plasma membrane sterol distribution"/>
    <property type="evidence" value="ECO:0007669"/>
    <property type="project" value="UniProtKB-UniRule"/>
</dbReference>
<dbReference type="GO" id="GO:0032366">
    <property type="term" value="P:intracellular sterol transport"/>
    <property type="evidence" value="ECO:0007669"/>
    <property type="project" value="UniProtKB-UniRule"/>
</dbReference>
<dbReference type="InterPro" id="IPR007290">
    <property type="entry name" value="Arv1"/>
</dbReference>
<dbReference type="GO" id="GO:0000139">
    <property type="term" value="C:Golgi membrane"/>
    <property type="evidence" value="ECO:0007669"/>
    <property type="project" value="UniProtKB-SubCell"/>
</dbReference>
<comment type="subcellular location">
    <subcellularLocation>
        <location evidence="1 10">Endoplasmic reticulum membrane</location>
        <topology evidence="1 10">Multi-pass membrane protein</topology>
    </subcellularLocation>
    <subcellularLocation>
        <location evidence="10">Golgi apparatus membrane</location>
        <topology evidence="10">Multi-pass membrane protein</topology>
    </subcellularLocation>
</comment>
<dbReference type="OrthoDB" id="2192830at2759"/>
<evidence type="ECO:0000313" key="11">
    <source>
        <dbReference type="EMBL" id="SPO43521.1"/>
    </source>
</evidence>
<comment type="function">
    <text evidence="10">Regulates also the sphingolipid metabolism.</text>
</comment>
<evidence type="ECO:0000256" key="8">
    <source>
        <dbReference type="ARBA" id="ARBA00023098"/>
    </source>
</evidence>
<comment type="function">
    <text evidence="10">Mediator of sterol homeostasis involved in sterol uptake, trafficking and distribution into membranes.</text>
</comment>
<keyword evidence="6 10" id="KW-1133">Transmembrane helix</keyword>
<keyword evidence="8 10" id="KW-0443">Lipid metabolism</keyword>
<name>A0A5C3FJ25_PSEA2</name>
<keyword evidence="10" id="KW-0746">Sphingolipid metabolism</keyword>
<dbReference type="GO" id="GO:0016125">
    <property type="term" value="P:sterol metabolic process"/>
    <property type="evidence" value="ECO:0007669"/>
    <property type="project" value="UniProtKB-UniRule"/>
</dbReference>
<keyword evidence="12" id="KW-1185">Reference proteome</keyword>
<keyword evidence="4 10" id="KW-0812">Transmembrane</keyword>
<keyword evidence="9 10" id="KW-0472">Membrane</keyword>
<comment type="caution">
    <text evidence="11">The sequence shown here is derived from an EMBL/GenBank/DDBJ whole genome shotgun (WGS) entry which is preliminary data.</text>
</comment>
<evidence type="ECO:0000256" key="3">
    <source>
        <dbReference type="ARBA" id="ARBA00022448"/>
    </source>
</evidence>
<evidence type="ECO:0000256" key="9">
    <source>
        <dbReference type="ARBA" id="ARBA00023136"/>
    </source>
</evidence>
<dbReference type="EMBL" id="OOIQ01000002">
    <property type="protein sequence ID" value="SPO43521.1"/>
    <property type="molecule type" value="Genomic_DNA"/>
</dbReference>
<reference evidence="11" key="1">
    <citation type="submission" date="2018-03" db="EMBL/GenBank/DDBJ databases">
        <authorList>
            <person name="Guldener U."/>
        </authorList>
    </citation>
    <scope>NUCLEOTIDE SEQUENCE [LARGE SCALE GENOMIC DNA]</scope>
    <source>
        <strain evidence="11">ATCC34888</strain>
    </source>
</reference>
<evidence type="ECO:0000313" key="12">
    <source>
        <dbReference type="Proteomes" id="UP000325008"/>
    </source>
</evidence>
<dbReference type="GO" id="GO:0032541">
    <property type="term" value="C:cortical endoplasmic reticulum"/>
    <property type="evidence" value="ECO:0007669"/>
    <property type="project" value="TreeGrafter"/>
</dbReference>
<dbReference type="GO" id="GO:0006665">
    <property type="term" value="P:sphingolipid metabolic process"/>
    <property type="evidence" value="ECO:0007669"/>
    <property type="project" value="UniProtKB-UniRule"/>
</dbReference>
<evidence type="ECO:0000256" key="10">
    <source>
        <dbReference type="RuleBase" id="RU368065"/>
    </source>
</evidence>
<evidence type="ECO:0000256" key="5">
    <source>
        <dbReference type="ARBA" id="ARBA00022824"/>
    </source>
</evidence>
<evidence type="ECO:0000256" key="4">
    <source>
        <dbReference type="ARBA" id="ARBA00022692"/>
    </source>
</evidence>
<dbReference type="Proteomes" id="UP000325008">
    <property type="component" value="Unassembled WGS sequence"/>
</dbReference>
<accession>A0A5C3FJ25</accession>
<dbReference type="PROSITE" id="PS51257">
    <property type="entry name" value="PROKAR_LIPOPROTEIN"/>
    <property type="match status" value="1"/>
</dbReference>
<dbReference type="GO" id="GO:0005789">
    <property type="term" value="C:endoplasmic reticulum membrane"/>
    <property type="evidence" value="ECO:0007669"/>
    <property type="project" value="UniProtKB-SubCell"/>
</dbReference>
<dbReference type="AlphaFoldDB" id="A0A5C3FJ25"/>
<sequence>MRYGKDHIVLTPCISTACNSDRPNAPVLADEYLEHHMTVVVLDLILAKPKAYRHLLYNRASILAPPRPQLHPTRGSGLMELVKRGLALALVDAYIRWFYLCVQPPQHQDSAGGRWTKLAGYLPIHAGVFFPSLFTPTTGPARAIEAVCNPSPFWIHLHPATDDPILPTLVSYTNVLLVTLIEALALHTTVALITHLAITRIQRSKPKRKSDPWLASKALLLSQLSPLILLTLVLLWSTKFPHAHATVTTHDRSALIWLIRTFLASLNAGVAIATVLPPNKPAWPPLILAAGWTAQTLTSYTLYTALS</sequence>
<organism evidence="11 12">
    <name type="scientific">Pseudozyma antarctica</name>
    <name type="common">Yeast</name>
    <name type="synonym">Candida antarctica</name>
    <dbReference type="NCBI Taxonomy" id="84753"/>
    <lineage>
        <taxon>Eukaryota</taxon>
        <taxon>Fungi</taxon>
        <taxon>Dikarya</taxon>
        <taxon>Basidiomycota</taxon>
        <taxon>Ustilaginomycotina</taxon>
        <taxon>Ustilaginomycetes</taxon>
        <taxon>Ustilaginales</taxon>
        <taxon>Ustilaginaceae</taxon>
        <taxon>Moesziomyces</taxon>
    </lineage>
</organism>
<dbReference type="RefSeq" id="XP_014658850.1">
    <property type="nucleotide sequence ID" value="XM_014803364.1"/>
</dbReference>
<evidence type="ECO:0000256" key="1">
    <source>
        <dbReference type="ARBA" id="ARBA00004477"/>
    </source>
</evidence>
<evidence type="ECO:0000256" key="6">
    <source>
        <dbReference type="ARBA" id="ARBA00022989"/>
    </source>
</evidence>